<dbReference type="EMBL" id="JBFOLJ010000001">
    <property type="protein sequence ID" value="KAL2557619.1"/>
    <property type="molecule type" value="Genomic_DNA"/>
</dbReference>
<dbReference type="Proteomes" id="UP001604277">
    <property type="component" value="Unassembled WGS sequence"/>
</dbReference>
<evidence type="ECO:0000313" key="3">
    <source>
        <dbReference type="Proteomes" id="UP001604277"/>
    </source>
</evidence>
<name>A0ABD1X6M9_9LAMI</name>
<proteinExistence type="inferred from homology"/>
<dbReference type="PANTHER" id="PTHR31087:SF22">
    <property type="entry name" value="PROTEIN LURP-ONE-RELATED 8"/>
    <property type="match status" value="1"/>
</dbReference>
<dbReference type="SUPFAM" id="SSF54518">
    <property type="entry name" value="Tubby C-terminal domain-like"/>
    <property type="match status" value="1"/>
</dbReference>
<accession>A0ABD1X6M9</accession>
<sequence length="239" mass="26266">MNLSLTGYGGAFGRKAKRLSVCGHGSYHMACHSLIIMTKVHPNATVPVAAPPAINGSSAVLTVWKKSLLFNCDGFTVFDAKGNLVFRVDNYMSHNKAQIVLMDASGNSLLTIRRKKLSLGDCWLVFDGETAMNPRFSVRKNINLLNTKCLAHVISPAGKPESVHVIEGSYAQRCCAMYDENRRQLAEIKPKEAAVRGVAFGMDVFRLIVQPEFDMTIAMAIVIILDQMFGSSTISLRRL</sequence>
<evidence type="ECO:0000256" key="1">
    <source>
        <dbReference type="ARBA" id="ARBA00005437"/>
    </source>
</evidence>
<dbReference type="InterPro" id="IPR007612">
    <property type="entry name" value="LOR"/>
</dbReference>
<dbReference type="InterPro" id="IPR038595">
    <property type="entry name" value="LOR_sf"/>
</dbReference>
<evidence type="ECO:0000313" key="2">
    <source>
        <dbReference type="EMBL" id="KAL2557619.1"/>
    </source>
</evidence>
<dbReference type="Gene3D" id="2.40.160.200">
    <property type="entry name" value="LURP1-related"/>
    <property type="match status" value="1"/>
</dbReference>
<protein>
    <submittedName>
        <fullName evidence="2">Protein LURP-one-related 8</fullName>
    </submittedName>
</protein>
<comment type="caution">
    <text evidence="2">The sequence shown here is derived from an EMBL/GenBank/DDBJ whole genome shotgun (WGS) entry which is preliminary data.</text>
</comment>
<dbReference type="Pfam" id="PF04525">
    <property type="entry name" value="LOR"/>
    <property type="match status" value="1"/>
</dbReference>
<organism evidence="2 3">
    <name type="scientific">Forsythia ovata</name>
    <dbReference type="NCBI Taxonomy" id="205694"/>
    <lineage>
        <taxon>Eukaryota</taxon>
        <taxon>Viridiplantae</taxon>
        <taxon>Streptophyta</taxon>
        <taxon>Embryophyta</taxon>
        <taxon>Tracheophyta</taxon>
        <taxon>Spermatophyta</taxon>
        <taxon>Magnoliopsida</taxon>
        <taxon>eudicotyledons</taxon>
        <taxon>Gunneridae</taxon>
        <taxon>Pentapetalae</taxon>
        <taxon>asterids</taxon>
        <taxon>lamiids</taxon>
        <taxon>Lamiales</taxon>
        <taxon>Oleaceae</taxon>
        <taxon>Forsythieae</taxon>
        <taxon>Forsythia</taxon>
    </lineage>
</organism>
<gene>
    <name evidence="2" type="ORF">Fot_02358</name>
</gene>
<dbReference type="AlphaFoldDB" id="A0ABD1X6M9"/>
<dbReference type="PANTHER" id="PTHR31087">
    <property type="match status" value="1"/>
</dbReference>
<comment type="similarity">
    <text evidence="1">Belongs to the LOR family.</text>
</comment>
<keyword evidence="3" id="KW-1185">Reference proteome</keyword>
<reference evidence="3" key="1">
    <citation type="submission" date="2024-07" db="EMBL/GenBank/DDBJ databases">
        <title>Two chromosome-level genome assemblies of Korean endemic species Abeliophyllum distichum and Forsythia ovata (Oleaceae).</title>
        <authorList>
            <person name="Jang H."/>
        </authorList>
    </citation>
    <scope>NUCLEOTIDE SEQUENCE [LARGE SCALE GENOMIC DNA]</scope>
</reference>
<dbReference type="InterPro" id="IPR025659">
    <property type="entry name" value="Tubby-like_C"/>
</dbReference>